<organism evidence="1 2">
    <name type="scientific">Virgibacillus byunsanensis</name>
    <dbReference type="NCBI Taxonomy" id="570945"/>
    <lineage>
        <taxon>Bacteria</taxon>
        <taxon>Bacillati</taxon>
        <taxon>Bacillota</taxon>
        <taxon>Bacilli</taxon>
        <taxon>Bacillales</taxon>
        <taxon>Bacillaceae</taxon>
        <taxon>Virgibacillus</taxon>
    </lineage>
</organism>
<dbReference type="InterPro" id="IPR058867">
    <property type="entry name" value="YtzJ"/>
</dbReference>
<proteinExistence type="predicted"/>
<reference evidence="2" key="1">
    <citation type="journal article" date="2019" name="Int. J. Syst. Evol. Microbiol.">
        <title>The Global Catalogue of Microorganisms (GCM) 10K type strain sequencing project: providing services to taxonomists for standard genome sequencing and annotation.</title>
        <authorList>
            <consortium name="The Broad Institute Genomics Platform"/>
            <consortium name="The Broad Institute Genome Sequencing Center for Infectious Disease"/>
            <person name="Wu L."/>
            <person name="Ma J."/>
        </authorList>
    </citation>
    <scope>NUCLEOTIDE SEQUENCE [LARGE SCALE GENOMIC DNA]</scope>
    <source>
        <strain evidence="2">CCUG 56754</strain>
    </source>
</reference>
<keyword evidence="2" id="KW-1185">Reference proteome</keyword>
<dbReference type="Proteomes" id="UP001597040">
    <property type="component" value="Unassembled WGS sequence"/>
</dbReference>
<name>A0ABW3LJX1_9BACI</name>
<evidence type="ECO:0000313" key="2">
    <source>
        <dbReference type="Proteomes" id="UP001597040"/>
    </source>
</evidence>
<gene>
    <name evidence="1" type="ORF">ACFQ3N_06775</name>
</gene>
<sequence length="61" mass="7172">MNRRIRDEKIALLKNGRTAYAESHELIRLIKRDIEKEHLTVHFDCSTTGCWFIPLSDKKSS</sequence>
<dbReference type="RefSeq" id="WP_390360798.1">
    <property type="nucleotide sequence ID" value="NZ_JBHTKJ010000013.1"/>
</dbReference>
<dbReference type="EMBL" id="JBHTKJ010000013">
    <property type="protein sequence ID" value="MFD1038113.1"/>
    <property type="molecule type" value="Genomic_DNA"/>
</dbReference>
<protein>
    <submittedName>
        <fullName evidence="1">Uncharacterized protein</fullName>
    </submittedName>
</protein>
<evidence type="ECO:0000313" key="1">
    <source>
        <dbReference type="EMBL" id="MFD1038113.1"/>
    </source>
</evidence>
<comment type="caution">
    <text evidence="1">The sequence shown here is derived from an EMBL/GenBank/DDBJ whole genome shotgun (WGS) entry which is preliminary data.</text>
</comment>
<dbReference type="Pfam" id="PF26326">
    <property type="entry name" value="YtzJ"/>
    <property type="match status" value="1"/>
</dbReference>
<accession>A0ABW3LJX1</accession>